<proteinExistence type="predicted"/>
<name>A0AAW1XRV8_RUBAR</name>
<dbReference type="Proteomes" id="UP001457282">
    <property type="component" value="Unassembled WGS sequence"/>
</dbReference>
<keyword evidence="3" id="KW-1185">Reference proteome</keyword>
<evidence type="ECO:0000256" key="1">
    <source>
        <dbReference type="SAM" id="MobiDB-lite"/>
    </source>
</evidence>
<sequence length="685" mass="78076">MGWERVLERERDLERGNNRGKVSDRHTPRVFRIEFKIFTIQVDDLSHGGAILISEQKRERKFQLSIGLGCASWLIDQLLDVRKTKELTFFRKFSGSNSYQFWLERQNNSRGSFLRLSKCAGGFVRTIILPQGRDTEGWRLMEENLSAIVYGVPKGNLKFESLADRRLQLASKSAEAKLNYKEALQKNTEMKLCPQNKMLQVSNKEDISRWQCSVVCKRKSIKSSWIEISKEISAMLDKEVVLYPFQCNKAMLFCSSEEEAEWVARHKKITVNIKDEASLRRWKQKCNFHGKRKFVSFGGWIEIEGLPFSLWNKETFKQIGDACGGYLQTDYRTENFLSLFVARIKVRTNEHGLIPEFVDVIGNFEALYVRINPATVSNCRAFRGDPHWKIARTDKKAGRNHLISCKMGYFLSGKPRKQLWTIFRAQSLDGGCAVLDQKSREIRRFSDGGPRIMDWAFGKSSKADGPVEHKGKQSISKPFCLFKTGVVSKSVTQFKRMSPDHFGAKQKVQSGESNGKAKKSVLQDDDDDGHEEEEIAADVEVDLHKQGDTKEITNEGSTQVNCSLEDEIREFSEMHSLADYVEETQLGIEDFGELVSGLNEDNLVSSESEVEDTLSSSEDEKEVSVLDRHEGILIDLFKEDGKLVIKSQGHKNRKERSASLQTTKKTKVRAAAATKDQLEVKGQAR</sequence>
<evidence type="ECO:0000313" key="2">
    <source>
        <dbReference type="EMBL" id="KAK9939071.1"/>
    </source>
</evidence>
<comment type="caution">
    <text evidence="2">The sequence shown here is derived from an EMBL/GenBank/DDBJ whole genome shotgun (WGS) entry which is preliminary data.</text>
</comment>
<dbReference type="PANTHER" id="PTHR34427:SF5">
    <property type="entry name" value="DUF4283 DOMAIN-CONTAINING PROTEIN"/>
    <property type="match status" value="1"/>
</dbReference>
<dbReference type="AlphaFoldDB" id="A0AAW1XRV8"/>
<evidence type="ECO:0008006" key="4">
    <source>
        <dbReference type="Google" id="ProtNLM"/>
    </source>
</evidence>
<gene>
    <name evidence="2" type="ORF">M0R45_015780</name>
</gene>
<protein>
    <recommendedName>
        <fullName evidence="4">DUF4283 domain-containing protein</fullName>
    </recommendedName>
</protein>
<dbReference type="PANTHER" id="PTHR34427">
    <property type="entry name" value="DUF4283 DOMAIN PROTEIN"/>
    <property type="match status" value="1"/>
</dbReference>
<organism evidence="2 3">
    <name type="scientific">Rubus argutus</name>
    <name type="common">Southern blackberry</name>
    <dbReference type="NCBI Taxonomy" id="59490"/>
    <lineage>
        <taxon>Eukaryota</taxon>
        <taxon>Viridiplantae</taxon>
        <taxon>Streptophyta</taxon>
        <taxon>Embryophyta</taxon>
        <taxon>Tracheophyta</taxon>
        <taxon>Spermatophyta</taxon>
        <taxon>Magnoliopsida</taxon>
        <taxon>eudicotyledons</taxon>
        <taxon>Gunneridae</taxon>
        <taxon>Pentapetalae</taxon>
        <taxon>rosids</taxon>
        <taxon>fabids</taxon>
        <taxon>Rosales</taxon>
        <taxon>Rosaceae</taxon>
        <taxon>Rosoideae</taxon>
        <taxon>Rosoideae incertae sedis</taxon>
        <taxon>Rubus</taxon>
    </lineage>
</organism>
<accession>A0AAW1XRV8</accession>
<evidence type="ECO:0000313" key="3">
    <source>
        <dbReference type="Proteomes" id="UP001457282"/>
    </source>
</evidence>
<feature type="region of interest" description="Disordered" evidence="1">
    <location>
        <begin position="647"/>
        <end position="685"/>
    </location>
</feature>
<reference evidence="2 3" key="1">
    <citation type="journal article" date="2023" name="G3 (Bethesda)">
        <title>A chromosome-length genome assembly and annotation of blackberry (Rubus argutus, cv. 'Hillquist').</title>
        <authorList>
            <person name="Bruna T."/>
            <person name="Aryal R."/>
            <person name="Dudchenko O."/>
            <person name="Sargent D.J."/>
            <person name="Mead D."/>
            <person name="Buti M."/>
            <person name="Cavallini A."/>
            <person name="Hytonen T."/>
            <person name="Andres J."/>
            <person name="Pham M."/>
            <person name="Weisz D."/>
            <person name="Mascagni F."/>
            <person name="Usai G."/>
            <person name="Natali L."/>
            <person name="Bassil N."/>
            <person name="Fernandez G.E."/>
            <person name="Lomsadze A."/>
            <person name="Armour M."/>
            <person name="Olukolu B."/>
            <person name="Poorten T."/>
            <person name="Britton C."/>
            <person name="Davik J."/>
            <person name="Ashrafi H."/>
            <person name="Aiden E.L."/>
            <person name="Borodovsky M."/>
            <person name="Worthington M."/>
        </authorList>
    </citation>
    <scope>NUCLEOTIDE SEQUENCE [LARGE SCALE GENOMIC DNA]</scope>
    <source>
        <strain evidence="2">PI 553951</strain>
    </source>
</reference>
<dbReference type="EMBL" id="JBEDUW010000003">
    <property type="protein sequence ID" value="KAK9939071.1"/>
    <property type="molecule type" value="Genomic_DNA"/>
</dbReference>
<feature type="region of interest" description="Disordered" evidence="1">
    <location>
        <begin position="498"/>
        <end position="531"/>
    </location>
</feature>